<feature type="compositionally biased region" description="Low complexity" evidence="6">
    <location>
        <begin position="1"/>
        <end position="21"/>
    </location>
</feature>
<dbReference type="Pfam" id="PF07690">
    <property type="entry name" value="MFS_1"/>
    <property type="match status" value="1"/>
</dbReference>
<dbReference type="InterPro" id="IPR011701">
    <property type="entry name" value="MFS"/>
</dbReference>
<comment type="similarity">
    <text evidence="2">Belongs to the major facilitator superfamily. TCR/Tet family.</text>
</comment>
<feature type="transmembrane region" description="Helical" evidence="7">
    <location>
        <begin position="230"/>
        <end position="250"/>
    </location>
</feature>
<comment type="caution">
    <text evidence="9">The sequence shown here is derived from an EMBL/GenBank/DDBJ whole genome shotgun (WGS) entry which is preliminary data.</text>
</comment>
<feature type="region of interest" description="Disordered" evidence="6">
    <location>
        <begin position="1"/>
        <end position="31"/>
    </location>
</feature>
<proteinExistence type="inferred from homology"/>
<dbReference type="Gene3D" id="1.20.1250.20">
    <property type="entry name" value="MFS general substrate transporter like domains"/>
    <property type="match status" value="1"/>
</dbReference>
<feature type="compositionally biased region" description="Basic and acidic residues" evidence="6">
    <location>
        <begin position="22"/>
        <end position="31"/>
    </location>
</feature>
<feature type="transmembrane region" description="Helical" evidence="7">
    <location>
        <begin position="509"/>
        <end position="527"/>
    </location>
</feature>
<feature type="transmembrane region" description="Helical" evidence="7">
    <location>
        <begin position="139"/>
        <end position="158"/>
    </location>
</feature>
<keyword evidence="10" id="KW-1185">Reference proteome</keyword>
<evidence type="ECO:0000256" key="5">
    <source>
        <dbReference type="ARBA" id="ARBA00023136"/>
    </source>
</evidence>
<evidence type="ECO:0000256" key="6">
    <source>
        <dbReference type="SAM" id="MobiDB-lite"/>
    </source>
</evidence>
<evidence type="ECO:0000313" key="10">
    <source>
        <dbReference type="Proteomes" id="UP001583177"/>
    </source>
</evidence>
<dbReference type="PROSITE" id="PS50850">
    <property type="entry name" value="MFS"/>
    <property type="match status" value="1"/>
</dbReference>
<evidence type="ECO:0000256" key="2">
    <source>
        <dbReference type="ARBA" id="ARBA00007520"/>
    </source>
</evidence>
<feature type="transmembrane region" description="Helical" evidence="7">
    <location>
        <begin position="199"/>
        <end position="218"/>
    </location>
</feature>
<keyword evidence="5 7" id="KW-0472">Membrane</keyword>
<evidence type="ECO:0000256" key="4">
    <source>
        <dbReference type="ARBA" id="ARBA00022989"/>
    </source>
</evidence>
<dbReference type="PANTHER" id="PTHR23501">
    <property type="entry name" value="MAJOR FACILITATOR SUPERFAMILY"/>
    <property type="match status" value="1"/>
</dbReference>
<feature type="transmembrane region" description="Helical" evidence="7">
    <location>
        <begin position="40"/>
        <end position="64"/>
    </location>
</feature>
<evidence type="ECO:0000256" key="7">
    <source>
        <dbReference type="SAM" id="Phobius"/>
    </source>
</evidence>
<dbReference type="PRINTS" id="PR01036">
    <property type="entry name" value="TCRTETB"/>
</dbReference>
<dbReference type="CDD" id="cd17502">
    <property type="entry name" value="MFS_Azr1_MDR_like"/>
    <property type="match status" value="1"/>
</dbReference>
<feature type="transmembrane region" description="Helical" evidence="7">
    <location>
        <begin position="429"/>
        <end position="452"/>
    </location>
</feature>
<keyword evidence="4 7" id="KW-1133">Transmembrane helix</keyword>
<accession>A0ABR3WU06</accession>
<feature type="transmembrane region" description="Helical" evidence="7">
    <location>
        <begin position="262"/>
        <end position="281"/>
    </location>
</feature>
<gene>
    <name evidence="9" type="ORF">Daus18300_006598</name>
</gene>
<dbReference type="Gene3D" id="1.20.1720.10">
    <property type="entry name" value="Multidrug resistance protein D"/>
    <property type="match status" value="1"/>
</dbReference>
<evidence type="ECO:0000256" key="1">
    <source>
        <dbReference type="ARBA" id="ARBA00004141"/>
    </source>
</evidence>
<feature type="transmembrane region" description="Helical" evidence="7">
    <location>
        <begin position="165"/>
        <end position="187"/>
    </location>
</feature>
<dbReference type="EMBL" id="JAWRVE010000053">
    <property type="protein sequence ID" value="KAL1866895.1"/>
    <property type="molecule type" value="Genomic_DNA"/>
</dbReference>
<comment type="subcellular location">
    <subcellularLocation>
        <location evidence="1">Membrane</location>
        <topology evidence="1">Multi-pass membrane protein</topology>
    </subcellularLocation>
</comment>
<evidence type="ECO:0000313" key="9">
    <source>
        <dbReference type="EMBL" id="KAL1866895.1"/>
    </source>
</evidence>
<reference evidence="9 10" key="1">
    <citation type="journal article" date="2024" name="IMA Fungus">
        <title>IMA Genome - F19 : A genome assembly and annotation guide to empower mycologists, including annotated draft genome sequences of Ceratocystis pirilliformis, Diaporthe australafricana, Fusarium ophioides, Paecilomyces lecythidis, and Sporothrix stenoceras.</title>
        <authorList>
            <person name="Aylward J."/>
            <person name="Wilson A.M."/>
            <person name="Visagie C.M."/>
            <person name="Spraker J."/>
            <person name="Barnes I."/>
            <person name="Buitendag C."/>
            <person name="Ceriani C."/>
            <person name="Del Mar Angel L."/>
            <person name="du Plessis D."/>
            <person name="Fuchs T."/>
            <person name="Gasser K."/>
            <person name="Kramer D."/>
            <person name="Li W."/>
            <person name="Munsamy K."/>
            <person name="Piso A."/>
            <person name="Price J.L."/>
            <person name="Sonnekus B."/>
            <person name="Thomas C."/>
            <person name="van der Nest A."/>
            <person name="van Dijk A."/>
            <person name="van Heerden A."/>
            <person name="van Vuuren N."/>
            <person name="Yilmaz N."/>
            <person name="Duong T.A."/>
            <person name="van der Merwe N.A."/>
            <person name="Wingfield M.J."/>
            <person name="Wingfield B.D."/>
        </authorList>
    </citation>
    <scope>NUCLEOTIDE SEQUENCE [LARGE SCALE GENOMIC DNA]</scope>
    <source>
        <strain evidence="9 10">CMW 18300</strain>
    </source>
</reference>
<dbReference type="Proteomes" id="UP001583177">
    <property type="component" value="Unassembled WGS sequence"/>
</dbReference>
<dbReference type="PANTHER" id="PTHR23501:SF102">
    <property type="entry name" value="DRUG TRANSPORTER, PUTATIVE (AFU_ORTHOLOGUE AFUA_3G08530)-RELATED"/>
    <property type="match status" value="1"/>
</dbReference>
<dbReference type="SUPFAM" id="SSF103473">
    <property type="entry name" value="MFS general substrate transporter"/>
    <property type="match status" value="2"/>
</dbReference>
<evidence type="ECO:0000256" key="3">
    <source>
        <dbReference type="ARBA" id="ARBA00022692"/>
    </source>
</evidence>
<feature type="transmembrane region" description="Helical" evidence="7">
    <location>
        <begin position="335"/>
        <end position="358"/>
    </location>
</feature>
<feature type="transmembrane region" description="Helical" evidence="7">
    <location>
        <begin position="293"/>
        <end position="315"/>
    </location>
</feature>
<evidence type="ECO:0000259" key="8">
    <source>
        <dbReference type="PROSITE" id="PS50850"/>
    </source>
</evidence>
<sequence length="579" mass="61517">MAGNVSPESPSPQQEGSSSGPDESHDHAPAGDKRTKFETVVLMTTLCLAVFLAALDVTIVTTALPTISDHFHSPEGYSWIGSSFLLAAAVVAPNWGKFSDIWGRKSILLIAIAVFFLGSALCGAAVSLSMLLVGRTVQGAAAGGLFSLVNIVIGDLFSQRDRGKYYGIVGMVWALAFTLGPLIGGALTQGVSWRWCFYINLPISGATFVAIAYLLKLHTPRTPFMSGVKAIDWVGSVALIGGSLMFLLGLEFGGTTHPWGSATVICLLVFGAATVVLFVVIERYVAHYPIVPAHLYANASNLAVLVVNLFHGIIFTTNTYFLPLYCQSVLQASPLLSGVLLLPFAASMSVATVGTGVYLEKTGRYLDCVRAGFALLVLGAGLEYDLPGSRYWPKVILYQLVPGLGVGLNFQPPLIALQSNVPAQDNGAATASFGLVRNIASAVGVVVGSVVFTNRMNTQQQRLADALGAQTARLFSGSNAQANVLLVGKFDSATQAVIRRAFWESMRDIWIVAACLAAGGLLVCLFIKRNTLNRTHVEVKTGLAGEEERRKILLNQRAKKGGEDVEGNVGGNGIHLREN</sequence>
<organism evidence="9 10">
    <name type="scientific">Diaporthe australafricana</name>
    <dbReference type="NCBI Taxonomy" id="127596"/>
    <lineage>
        <taxon>Eukaryota</taxon>
        <taxon>Fungi</taxon>
        <taxon>Dikarya</taxon>
        <taxon>Ascomycota</taxon>
        <taxon>Pezizomycotina</taxon>
        <taxon>Sordariomycetes</taxon>
        <taxon>Sordariomycetidae</taxon>
        <taxon>Diaporthales</taxon>
        <taxon>Diaporthaceae</taxon>
        <taxon>Diaporthe</taxon>
    </lineage>
</organism>
<feature type="transmembrane region" description="Helical" evidence="7">
    <location>
        <begin position="107"/>
        <end position="133"/>
    </location>
</feature>
<feature type="domain" description="Major facilitator superfamily (MFS) profile" evidence="8">
    <location>
        <begin position="42"/>
        <end position="532"/>
    </location>
</feature>
<keyword evidence="3 7" id="KW-0812">Transmembrane</keyword>
<protein>
    <recommendedName>
        <fullName evidence="8">Major facilitator superfamily (MFS) profile domain-containing protein</fullName>
    </recommendedName>
</protein>
<dbReference type="InterPro" id="IPR036259">
    <property type="entry name" value="MFS_trans_sf"/>
</dbReference>
<name>A0ABR3WU06_9PEZI</name>
<dbReference type="InterPro" id="IPR020846">
    <property type="entry name" value="MFS_dom"/>
</dbReference>
<feature type="transmembrane region" description="Helical" evidence="7">
    <location>
        <begin position="76"/>
        <end position="95"/>
    </location>
</feature>